<dbReference type="InParanoid" id="A0A2K1K2M3"/>
<name>A0A2K1K2M3_PHYPA</name>
<dbReference type="SUPFAM" id="SSF56112">
    <property type="entry name" value="Protein kinase-like (PK-like)"/>
    <property type="match status" value="1"/>
</dbReference>
<dbReference type="EMBL" id="ABEU02000009">
    <property type="protein sequence ID" value="PNR48029.1"/>
    <property type="molecule type" value="Genomic_DNA"/>
</dbReference>
<keyword evidence="4" id="KW-1185">Reference proteome</keyword>
<dbReference type="GO" id="GO:0007165">
    <property type="term" value="P:signal transduction"/>
    <property type="evidence" value="ECO:0000318"/>
    <property type="project" value="GO_Central"/>
</dbReference>
<reference evidence="3" key="3">
    <citation type="submission" date="2020-12" db="UniProtKB">
        <authorList>
            <consortium name="EnsemblPlants"/>
        </authorList>
    </citation>
    <scope>IDENTIFICATION</scope>
</reference>
<reference evidence="2 4" key="2">
    <citation type="journal article" date="2018" name="Plant J.">
        <title>The Physcomitrella patens chromosome-scale assembly reveals moss genome structure and evolution.</title>
        <authorList>
            <person name="Lang D."/>
            <person name="Ullrich K.K."/>
            <person name="Murat F."/>
            <person name="Fuchs J."/>
            <person name="Jenkins J."/>
            <person name="Haas F.B."/>
            <person name="Piednoel M."/>
            <person name="Gundlach H."/>
            <person name="Van Bel M."/>
            <person name="Meyberg R."/>
            <person name="Vives C."/>
            <person name="Morata J."/>
            <person name="Symeonidi A."/>
            <person name="Hiss M."/>
            <person name="Muchero W."/>
            <person name="Kamisugi Y."/>
            <person name="Saleh O."/>
            <person name="Blanc G."/>
            <person name="Decker E.L."/>
            <person name="van Gessel N."/>
            <person name="Grimwood J."/>
            <person name="Hayes R.D."/>
            <person name="Graham S.W."/>
            <person name="Gunter L.E."/>
            <person name="McDaniel S.F."/>
            <person name="Hoernstein S.N.W."/>
            <person name="Larsson A."/>
            <person name="Li F.W."/>
            <person name="Perroud P.F."/>
            <person name="Phillips J."/>
            <person name="Ranjan P."/>
            <person name="Rokshar D.S."/>
            <person name="Rothfels C.J."/>
            <person name="Schneider L."/>
            <person name="Shu S."/>
            <person name="Stevenson D.W."/>
            <person name="Thummler F."/>
            <person name="Tillich M."/>
            <person name="Villarreal Aguilar J.C."/>
            <person name="Widiez T."/>
            <person name="Wong G.K."/>
            <person name="Wymore A."/>
            <person name="Zhang Y."/>
            <person name="Zimmer A.D."/>
            <person name="Quatrano R.S."/>
            <person name="Mayer K.F.X."/>
            <person name="Goodstein D."/>
            <person name="Casacuberta J.M."/>
            <person name="Vandepoele K."/>
            <person name="Reski R."/>
            <person name="Cuming A.C."/>
            <person name="Tuskan G.A."/>
            <person name="Maumus F."/>
            <person name="Salse J."/>
            <person name="Schmutz J."/>
            <person name="Rensing S.A."/>
        </authorList>
    </citation>
    <scope>NUCLEOTIDE SEQUENCE [LARGE SCALE GENOMIC DNA]</scope>
    <source>
        <strain evidence="3 4">cv. Gransden 2004</strain>
    </source>
</reference>
<evidence type="ECO:0000313" key="2">
    <source>
        <dbReference type="EMBL" id="PNR48029.1"/>
    </source>
</evidence>
<dbReference type="InterPro" id="IPR000719">
    <property type="entry name" value="Prot_kinase_dom"/>
</dbReference>
<evidence type="ECO:0000313" key="4">
    <source>
        <dbReference type="Proteomes" id="UP000006727"/>
    </source>
</evidence>
<dbReference type="GO" id="GO:0004674">
    <property type="term" value="F:protein serine/threonine kinase activity"/>
    <property type="evidence" value="ECO:0000318"/>
    <property type="project" value="GO_Central"/>
</dbReference>
<dbReference type="InterPro" id="IPR011009">
    <property type="entry name" value="Kinase-like_dom_sf"/>
</dbReference>
<dbReference type="PANTHER" id="PTHR44329:SF260">
    <property type="entry name" value="PROTEIN KINASE DOMAIN-CONTAINING PROTEIN"/>
    <property type="match status" value="1"/>
</dbReference>
<protein>
    <recommendedName>
        <fullName evidence="1">Protein kinase domain-containing protein</fullName>
    </recommendedName>
</protein>
<dbReference type="PROSITE" id="PS50011">
    <property type="entry name" value="PROTEIN_KINASE_DOM"/>
    <property type="match status" value="1"/>
</dbReference>
<dbReference type="Gene3D" id="1.10.510.10">
    <property type="entry name" value="Transferase(Phosphotransferase) domain 1"/>
    <property type="match status" value="1"/>
</dbReference>
<accession>A0A2K1K2M3</accession>
<dbReference type="PANTHER" id="PTHR44329">
    <property type="entry name" value="SERINE/THREONINE-PROTEIN KINASE TNNI3K-RELATED"/>
    <property type="match status" value="1"/>
</dbReference>
<evidence type="ECO:0000313" key="3">
    <source>
        <dbReference type="EnsemblPlants" id="Pp3c9_9314V3.1"/>
    </source>
</evidence>
<sequence>MVWRFLEGFQKQVFLRFLNQCDSHVQQIDTFIKMQEINRYIWRQCEIYVREMKNLLKKKDILNRNQCISIYKKLHLIMNTFQYLIIHSNNSLECGLIFCELFILMKKIGLLCCYDVVSHILLKQNPKEFEGFSCIIFDVATFDEVEEVTILASLSRLNIIKYFFVINSKNNKSRQILKEHDTDRELYLDVELIQTRLGHMLKEKKSMSFIFIIDIIYQITKDMYYLHDMQIINCDLKLDNILVNIIKDKILNNLTQHATIKLIGFGMSKVNVGRHPKVSKNRYAYGSIQYMAPKALRNKFERTKMCLFETHGFSFLMVYFKFLSKKYPFDGISSIKEILKKIQKDERTKLPSNCDELNKLIKEYWNWNSLHHPNFQIFVKDLSYFKKDSNWAMFN</sequence>
<dbReference type="Pfam" id="PF00069">
    <property type="entry name" value="Pkinase"/>
    <property type="match status" value="1"/>
</dbReference>
<dbReference type="SMART" id="SM00220">
    <property type="entry name" value="S_TKc"/>
    <property type="match status" value="1"/>
</dbReference>
<dbReference type="Proteomes" id="UP000006727">
    <property type="component" value="Chromosome 9"/>
</dbReference>
<dbReference type="GO" id="GO:0005524">
    <property type="term" value="F:ATP binding"/>
    <property type="evidence" value="ECO:0007669"/>
    <property type="project" value="InterPro"/>
</dbReference>
<dbReference type="Gramene" id="Pp3c9_9314V3.1">
    <property type="protein sequence ID" value="Pp3c9_9314V3.1"/>
    <property type="gene ID" value="Pp3c9_9314"/>
</dbReference>
<feature type="domain" description="Protein kinase" evidence="1">
    <location>
        <begin position="56"/>
        <end position="385"/>
    </location>
</feature>
<reference evidence="2 4" key="1">
    <citation type="journal article" date="2008" name="Science">
        <title>The Physcomitrella genome reveals evolutionary insights into the conquest of land by plants.</title>
        <authorList>
            <person name="Rensing S."/>
            <person name="Lang D."/>
            <person name="Zimmer A."/>
            <person name="Terry A."/>
            <person name="Salamov A."/>
            <person name="Shapiro H."/>
            <person name="Nishiyama T."/>
            <person name="Perroud P.-F."/>
            <person name="Lindquist E."/>
            <person name="Kamisugi Y."/>
            <person name="Tanahashi T."/>
            <person name="Sakakibara K."/>
            <person name="Fujita T."/>
            <person name="Oishi K."/>
            <person name="Shin-I T."/>
            <person name="Kuroki Y."/>
            <person name="Toyoda A."/>
            <person name="Suzuki Y."/>
            <person name="Hashimoto A."/>
            <person name="Yamaguchi K."/>
            <person name="Sugano A."/>
            <person name="Kohara Y."/>
            <person name="Fujiyama A."/>
            <person name="Anterola A."/>
            <person name="Aoki S."/>
            <person name="Ashton N."/>
            <person name="Barbazuk W.B."/>
            <person name="Barker E."/>
            <person name="Bennetzen J."/>
            <person name="Bezanilla M."/>
            <person name="Blankenship R."/>
            <person name="Cho S.H."/>
            <person name="Dutcher S."/>
            <person name="Estelle M."/>
            <person name="Fawcett J.A."/>
            <person name="Gundlach H."/>
            <person name="Hanada K."/>
            <person name="Heyl A."/>
            <person name="Hicks K.A."/>
            <person name="Hugh J."/>
            <person name="Lohr M."/>
            <person name="Mayer K."/>
            <person name="Melkozernov A."/>
            <person name="Murata T."/>
            <person name="Nelson D."/>
            <person name="Pils B."/>
            <person name="Prigge M."/>
            <person name="Reiss B."/>
            <person name="Renner T."/>
            <person name="Rombauts S."/>
            <person name="Rushton P."/>
            <person name="Sanderfoot A."/>
            <person name="Schween G."/>
            <person name="Shiu S.-H."/>
            <person name="Stueber K."/>
            <person name="Theodoulou F.L."/>
            <person name="Tu H."/>
            <person name="Van de Peer Y."/>
            <person name="Verrier P.J."/>
            <person name="Waters E."/>
            <person name="Wood A."/>
            <person name="Yang L."/>
            <person name="Cove D."/>
            <person name="Cuming A."/>
            <person name="Hasebe M."/>
            <person name="Lucas S."/>
            <person name="Mishler D.B."/>
            <person name="Reski R."/>
            <person name="Grigoriev I."/>
            <person name="Quatrano R.S."/>
            <person name="Boore J.L."/>
        </authorList>
    </citation>
    <scope>NUCLEOTIDE SEQUENCE [LARGE SCALE GENOMIC DNA]</scope>
    <source>
        <strain evidence="3 4">cv. Gransden 2004</strain>
    </source>
</reference>
<organism evidence="2">
    <name type="scientific">Physcomitrium patens</name>
    <name type="common">Spreading-leaved earth moss</name>
    <name type="synonym">Physcomitrella patens</name>
    <dbReference type="NCBI Taxonomy" id="3218"/>
    <lineage>
        <taxon>Eukaryota</taxon>
        <taxon>Viridiplantae</taxon>
        <taxon>Streptophyta</taxon>
        <taxon>Embryophyta</taxon>
        <taxon>Bryophyta</taxon>
        <taxon>Bryophytina</taxon>
        <taxon>Bryopsida</taxon>
        <taxon>Funariidae</taxon>
        <taxon>Funariales</taxon>
        <taxon>Funariaceae</taxon>
        <taxon>Physcomitrium</taxon>
    </lineage>
</organism>
<gene>
    <name evidence="2" type="ORF">PHYPA_012502</name>
</gene>
<evidence type="ECO:0000259" key="1">
    <source>
        <dbReference type="PROSITE" id="PS50011"/>
    </source>
</evidence>
<dbReference type="AlphaFoldDB" id="A0A2K1K2M3"/>
<dbReference type="EnsemblPlants" id="Pp3c9_9314V3.1">
    <property type="protein sequence ID" value="Pp3c9_9314V3.1"/>
    <property type="gene ID" value="Pp3c9_9314"/>
</dbReference>
<proteinExistence type="predicted"/>
<dbReference type="InterPro" id="IPR051681">
    <property type="entry name" value="Ser/Thr_Kinases-Pseudokinases"/>
</dbReference>